<organism evidence="5 6">
    <name type="scientific">Larimichthys crocea</name>
    <name type="common">Large yellow croaker</name>
    <name type="synonym">Pseudosciaena crocea</name>
    <dbReference type="NCBI Taxonomy" id="215358"/>
    <lineage>
        <taxon>Eukaryota</taxon>
        <taxon>Metazoa</taxon>
        <taxon>Chordata</taxon>
        <taxon>Craniata</taxon>
        <taxon>Vertebrata</taxon>
        <taxon>Euteleostomi</taxon>
        <taxon>Actinopterygii</taxon>
        <taxon>Neopterygii</taxon>
        <taxon>Teleostei</taxon>
        <taxon>Neoteleostei</taxon>
        <taxon>Acanthomorphata</taxon>
        <taxon>Eupercaria</taxon>
        <taxon>Sciaenidae</taxon>
        <taxon>Larimichthys</taxon>
    </lineage>
</organism>
<dbReference type="PANTHER" id="PTHR24559:SF435">
    <property type="entry name" value="RIBONUCLEASE H"/>
    <property type="match status" value="1"/>
</dbReference>
<dbReference type="GO" id="GO:0004523">
    <property type="term" value="F:RNA-DNA hybrid ribonuclease activity"/>
    <property type="evidence" value="ECO:0007669"/>
    <property type="project" value="UniProtKB-EC"/>
</dbReference>
<evidence type="ECO:0000313" key="6">
    <source>
        <dbReference type="Proteomes" id="UP000424527"/>
    </source>
</evidence>
<dbReference type="InterPro" id="IPR001969">
    <property type="entry name" value="Aspartic_peptidase_AS"/>
</dbReference>
<dbReference type="SUPFAM" id="SSF50630">
    <property type="entry name" value="Acid proteases"/>
    <property type="match status" value="1"/>
</dbReference>
<dbReference type="InterPro" id="IPR021109">
    <property type="entry name" value="Peptidase_aspartic_dom_sf"/>
</dbReference>
<keyword evidence="6" id="KW-1185">Reference proteome</keyword>
<evidence type="ECO:0000313" key="5">
    <source>
        <dbReference type="EMBL" id="KAE8287500.1"/>
    </source>
</evidence>
<dbReference type="PANTHER" id="PTHR24559">
    <property type="entry name" value="TRANSPOSON TY3-I GAG-POL POLYPROTEIN"/>
    <property type="match status" value="1"/>
</dbReference>
<dbReference type="Gene3D" id="3.10.10.10">
    <property type="entry name" value="HIV Type 1 Reverse Transcriptase, subunit A, domain 1"/>
    <property type="match status" value="1"/>
</dbReference>
<gene>
    <name evidence="5" type="ORF">D5F01_LYC13545</name>
</gene>
<dbReference type="CDD" id="cd00303">
    <property type="entry name" value="retropepsin_like"/>
    <property type="match status" value="1"/>
</dbReference>
<dbReference type="InterPro" id="IPR043502">
    <property type="entry name" value="DNA/RNA_pol_sf"/>
</dbReference>
<dbReference type="Proteomes" id="UP000424527">
    <property type="component" value="Unassembled WGS sequence"/>
</dbReference>
<dbReference type="EMBL" id="REGW02000013">
    <property type="protein sequence ID" value="KAE8287500.1"/>
    <property type="molecule type" value="Genomic_DNA"/>
</dbReference>
<comment type="caution">
    <text evidence="5">The sequence shown here is derived from an EMBL/GenBank/DDBJ whole genome shotgun (WGS) entry which is preliminary data.</text>
</comment>
<name>A0A6G0I7T5_LARCR</name>
<proteinExistence type="inferred from homology"/>
<dbReference type="AlphaFoldDB" id="A0A6G0I7T5"/>
<dbReference type="EC" id="3.1.26.4" evidence="2"/>
<dbReference type="Gene3D" id="3.30.70.270">
    <property type="match status" value="1"/>
</dbReference>
<dbReference type="GO" id="GO:0006508">
    <property type="term" value="P:proteolysis"/>
    <property type="evidence" value="ECO:0007669"/>
    <property type="project" value="InterPro"/>
</dbReference>
<dbReference type="InterPro" id="IPR053134">
    <property type="entry name" value="RNA-dir_DNA_polymerase"/>
</dbReference>
<protein>
    <recommendedName>
        <fullName evidence="2">ribonuclease H</fullName>
        <ecNumber evidence="2">3.1.26.4</ecNumber>
    </recommendedName>
</protein>
<evidence type="ECO:0000259" key="4">
    <source>
        <dbReference type="Pfam" id="PF00078"/>
    </source>
</evidence>
<dbReference type="PROSITE" id="PS00141">
    <property type="entry name" value="ASP_PROTEASE"/>
    <property type="match status" value="1"/>
</dbReference>
<reference evidence="5 6" key="1">
    <citation type="submission" date="2019-07" db="EMBL/GenBank/DDBJ databases">
        <title>Chromosome genome assembly for large yellow croaker.</title>
        <authorList>
            <person name="Xiao S."/>
        </authorList>
    </citation>
    <scope>NUCLEOTIDE SEQUENCE [LARGE SCALE GENOMIC DNA]</scope>
    <source>
        <strain evidence="5">JMULYC20181020</strain>
        <tissue evidence="5">Muscle</tissue>
    </source>
</reference>
<accession>A0A6G0I7T5</accession>
<evidence type="ECO:0000256" key="1">
    <source>
        <dbReference type="ARBA" id="ARBA00010879"/>
    </source>
</evidence>
<comment type="similarity">
    <text evidence="1">Belongs to the beta type-B retroviral polymerase family. HERV class-II K(HML-2) pol subfamily.</text>
</comment>
<dbReference type="InterPro" id="IPR043128">
    <property type="entry name" value="Rev_trsase/Diguanyl_cyclase"/>
</dbReference>
<feature type="domain" description="Reverse transcriptase" evidence="4">
    <location>
        <begin position="400"/>
        <end position="519"/>
    </location>
</feature>
<dbReference type="CDD" id="cd01647">
    <property type="entry name" value="RT_LTR"/>
    <property type="match status" value="1"/>
</dbReference>
<dbReference type="Pfam" id="PF00078">
    <property type="entry name" value="RVT_1"/>
    <property type="match status" value="1"/>
</dbReference>
<feature type="region of interest" description="Disordered" evidence="3">
    <location>
        <begin position="1"/>
        <end position="20"/>
    </location>
</feature>
<dbReference type="SUPFAM" id="SSF56672">
    <property type="entry name" value="DNA/RNA polymerases"/>
    <property type="match status" value="1"/>
</dbReference>
<dbReference type="GO" id="GO:0004190">
    <property type="term" value="F:aspartic-type endopeptidase activity"/>
    <property type="evidence" value="ECO:0007669"/>
    <property type="project" value="InterPro"/>
</dbReference>
<dbReference type="InterPro" id="IPR000477">
    <property type="entry name" value="RT_dom"/>
</dbReference>
<dbReference type="Gene3D" id="2.40.70.10">
    <property type="entry name" value="Acid Proteases"/>
    <property type="match status" value="1"/>
</dbReference>
<evidence type="ECO:0000256" key="2">
    <source>
        <dbReference type="ARBA" id="ARBA00012180"/>
    </source>
</evidence>
<evidence type="ECO:0000256" key="3">
    <source>
        <dbReference type="SAM" id="MobiDB-lite"/>
    </source>
</evidence>
<sequence>MEQTAAEARQPGSSKKRKVQMCTTSEHFKRSHSFKLPSGLVGTRITAEVTINGKLRVNCLLDTGSQVTTVPHSFYEQHLAEQEIKPLHDLLEVEGANGQSVPYLGYIEMTVVFPQALLGASIEVPTLALVVPDVRANSQSFVLIGTNTMDVLYDMYSDGESPNFRPDHFGYQAVIKVLELRRRQATDSHGMVKLQSKNPEVIRAGETVVIEGTVKVNHFQNEKTVVVEHSSSSSLPGGLIVKSCLVDLPNQRPFKLPVIVSNVSEHDVVIPVGCKLADISTYQSILPYQHNVSTPTDSESPQSSLNFNFGESPIPPEWKERIVQQLHNMPEVFAQHDLDFGRTDKVAHGIKLSDETPFKQRPRLIHPADVDAVRKHIQELLDTGVIRESESPFSSPIVVVKKKNGTVKLCIDYRKLNLQTIKDAYALPKLEDTFSALSGFQWFSVLDLKSGYYQIEVEEMDKPKTAFVCPLGFWELNRMPQGVTNAPGTFQRLMEKCMGDMHLREVLVFLDDLIVFSNTLVWPEALSGEVFLFPDISPVSRTCRLKEGG</sequence>